<accession>A0A0N0WUN6</accession>
<dbReference type="Proteomes" id="UP000282378">
    <property type="component" value="Unassembled WGS sequence"/>
</dbReference>
<dbReference type="AlphaFoldDB" id="A0A0N0WUN6"/>
<protein>
    <submittedName>
        <fullName evidence="2">Uncharacterized protein</fullName>
    </submittedName>
</protein>
<comment type="caution">
    <text evidence="2">The sequence shown here is derived from an EMBL/GenBank/DDBJ whole genome shotgun (WGS) entry which is preliminary data.</text>
</comment>
<organism evidence="2 3">
    <name type="scientific">Pseudomonas syringae pv. maculicola</name>
    <dbReference type="NCBI Taxonomy" id="59511"/>
    <lineage>
        <taxon>Bacteria</taxon>
        <taxon>Pseudomonadati</taxon>
        <taxon>Pseudomonadota</taxon>
        <taxon>Gammaproteobacteria</taxon>
        <taxon>Pseudomonadales</taxon>
        <taxon>Pseudomonadaceae</taxon>
        <taxon>Pseudomonas</taxon>
    </lineage>
</organism>
<gene>
    <name evidence="2" type="ORF">APX70_02908</name>
</gene>
<dbReference type="EMBL" id="RBNL01003943">
    <property type="protein sequence ID" value="RML41880.1"/>
    <property type="molecule type" value="Genomic_DNA"/>
</dbReference>
<evidence type="ECO:0000313" key="2">
    <source>
        <dbReference type="EMBL" id="RML41880.1"/>
    </source>
</evidence>
<feature type="region of interest" description="Disordered" evidence="1">
    <location>
        <begin position="1"/>
        <end position="25"/>
    </location>
</feature>
<evidence type="ECO:0000313" key="3">
    <source>
        <dbReference type="Proteomes" id="UP000282378"/>
    </source>
</evidence>
<sequence>MPASASRHAANVSNKENRAKMPSTQAASGHFQRIALFAECIFDLPLTRGKLIGAS</sequence>
<name>A0A0N0WUN6_PSEYM</name>
<proteinExistence type="predicted"/>
<evidence type="ECO:0000256" key="1">
    <source>
        <dbReference type="SAM" id="MobiDB-lite"/>
    </source>
</evidence>
<reference evidence="2 3" key="1">
    <citation type="submission" date="2018-08" db="EMBL/GenBank/DDBJ databases">
        <title>Recombination of ecologically and evolutionarily significant loci maintains genetic cohesion in the Pseudomonas syringae species complex.</title>
        <authorList>
            <person name="Dillon M."/>
            <person name="Thakur S."/>
            <person name="Almeida R.N.D."/>
            <person name="Weir B.S."/>
            <person name="Guttman D.S."/>
        </authorList>
    </citation>
    <scope>NUCLEOTIDE SEQUENCE [LARGE SCALE GENOMIC DNA]</scope>
    <source>
        <strain evidence="2 3">88_10</strain>
    </source>
</reference>